<keyword evidence="2" id="KW-1185">Reference proteome</keyword>
<evidence type="ECO:0000313" key="2">
    <source>
        <dbReference type="Proteomes" id="UP001162992"/>
    </source>
</evidence>
<accession>A0ACC2C228</accession>
<proteinExistence type="predicted"/>
<dbReference type="EMBL" id="CM055103">
    <property type="protein sequence ID" value="KAJ7535928.1"/>
    <property type="molecule type" value="Genomic_DNA"/>
</dbReference>
<organism evidence="1 2">
    <name type="scientific">Diphasiastrum complanatum</name>
    <name type="common">Issler's clubmoss</name>
    <name type="synonym">Lycopodium complanatum</name>
    <dbReference type="NCBI Taxonomy" id="34168"/>
    <lineage>
        <taxon>Eukaryota</taxon>
        <taxon>Viridiplantae</taxon>
        <taxon>Streptophyta</taxon>
        <taxon>Embryophyta</taxon>
        <taxon>Tracheophyta</taxon>
        <taxon>Lycopodiopsida</taxon>
        <taxon>Lycopodiales</taxon>
        <taxon>Lycopodiaceae</taxon>
        <taxon>Lycopodioideae</taxon>
        <taxon>Diphasiastrum</taxon>
    </lineage>
</organism>
<protein>
    <submittedName>
        <fullName evidence="1">Uncharacterized protein</fullName>
    </submittedName>
</protein>
<name>A0ACC2C228_DIPCM</name>
<dbReference type="Proteomes" id="UP001162992">
    <property type="component" value="Chromosome 12"/>
</dbReference>
<sequence>MMSQTESNCLEIRKWEDHKLSNFRFKADSGSIRHSASKRSGLGWIQVQSAIAIDFSPINHKSRFNKDSEIKNVNYNDGSLIIKSNYLFYMKKLAPNIYFRTFLSYNRYDE</sequence>
<gene>
    <name evidence="1" type="ORF">O6H91_12G050900</name>
</gene>
<evidence type="ECO:0000313" key="1">
    <source>
        <dbReference type="EMBL" id="KAJ7535928.1"/>
    </source>
</evidence>
<comment type="caution">
    <text evidence="1">The sequence shown here is derived from an EMBL/GenBank/DDBJ whole genome shotgun (WGS) entry which is preliminary data.</text>
</comment>
<reference evidence="2" key="1">
    <citation type="journal article" date="2024" name="Proc. Natl. Acad. Sci. U.S.A.">
        <title>Extraordinary preservation of gene collinearity over three hundred million years revealed in homosporous lycophytes.</title>
        <authorList>
            <person name="Li C."/>
            <person name="Wickell D."/>
            <person name="Kuo L.Y."/>
            <person name="Chen X."/>
            <person name="Nie B."/>
            <person name="Liao X."/>
            <person name="Peng D."/>
            <person name="Ji J."/>
            <person name="Jenkins J."/>
            <person name="Williams M."/>
            <person name="Shu S."/>
            <person name="Plott C."/>
            <person name="Barry K."/>
            <person name="Rajasekar S."/>
            <person name="Grimwood J."/>
            <person name="Han X."/>
            <person name="Sun S."/>
            <person name="Hou Z."/>
            <person name="He W."/>
            <person name="Dai G."/>
            <person name="Sun C."/>
            <person name="Schmutz J."/>
            <person name="Leebens-Mack J.H."/>
            <person name="Li F.W."/>
            <person name="Wang L."/>
        </authorList>
    </citation>
    <scope>NUCLEOTIDE SEQUENCE [LARGE SCALE GENOMIC DNA]</scope>
    <source>
        <strain evidence="2">cv. PW_Plant_1</strain>
    </source>
</reference>